<accession>T1CCU0</accession>
<dbReference type="PROSITE" id="PS50930">
    <property type="entry name" value="HTH_LYTTR"/>
    <property type="match status" value="1"/>
</dbReference>
<protein>
    <submittedName>
        <fullName evidence="2">Response regulator in two-component regulatory system</fullName>
    </submittedName>
</protein>
<evidence type="ECO:0000313" key="2">
    <source>
        <dbReference type="EMBL" id="EQD63629.1"/>
    </source>
</evidence>
<dbReference type="GO" id="GO:0000156">
    <property type="term" value="F:phosphorelay response regulator activity"/>
    <property type="evidence" value="ECO:0007669"/>
    <property type="project" value="InterPro"/>
</dbReference>
<feature type="domain" description="HTH LytTR-type" evidence="1">
    <location>
        <begin position="1"/>
        <end position="87"/>
    </location>
</feature>
<reference evidence="2" key="1">
    <citation type="submission" date="2013-08" db="EMBL/GenBank/DDBJ databases">
        <authorList>
            <person name="Mendez C."/>
            <person name="Richter M."/>
            <person name="Ferrer M."/>
            <person name="Sanchez J."/>
        </authorList>
    </citation>
    <scope>NUCLEOTIDE SEQUENCE</scope>
</reference>
<proteinExistence type="predicted"/>
<gene>
    <name evidence="2" type="ORF">B1A_09041</name>
</gene>
<reference evidence="2" key="2">
    <citation type="journal article" date="2014" name="ISME J.">
        <title>Microbial stratification in low pH oxic and suboxic macroscopic growths along an acid mine drainage.</title>
        <authorList>
            <person name="Mendez-Garcia C."/>
            <person name="Mesa V."/>
            <person name="Sprenger R.R."/>
            <person name="Richter M."/>
            <person name="Diez M.S."/>
            <person name="Solano J."/>
            <person name="Bargiela R."/>
            <person name="Golyshina O.V."/>
            <person name="Manteca A."/>
            <person name="Ramos J.L."/>
            <person name="Gallego J.R."/>
            <person name="Llorente I."/>
            <person name="Martins Dos Santos V.A."/>
            <person name="Jensen O.N."/>
            <person name="Pelaez A.I."/>
            <person name="Sanchez J."/>
            <person name="Ferrer M."/>
        </authorList>
    </citation>
    <scope>NUCLEOTIDE SEQUENCE</scope>
</reference>
<dbReference type="EMBL" id="AUZX01006440">
    <property type="protein sequence ID" value="EQD63629.1"/>
    <property type="molecule type" value="Genomic_DNA"/>
</dbReference>
<comment type="caution">
    <text evidence="2">The sequence shown here is derived from an EMBL/GenBank/DDBJ whole genome shotgun (WGS) entry which is preliminary data.</text>
</comment>
<name>T1CCU0_9ZZZZ</name>
<feature type="non-terminal residue" evidence="2">
    <location>
        <position position="1"/>
    </location>
</feature>
<dbReference type="PANTHER" id="PTHR37299">
    <property type="entry name" value="TRANSCRIPTIONAL REGULATOR-RELATED"/>
    <property type="match status" value="1"/>
</dbReference>
<dbReference type="InterPro" id="IPR007492">
    <property type="entry name" value="LytTR_DNA-bd_dom"/>
</dbReference>
<dbReference type="GO" id="GO:0003677">
    <property type="term" value="F:DNA binding"/>
    <property type="evidence" value="ECO:0007669"/>
    <property type="project" value="InterPro"/>
</dbReference>
<dbReference type="AlphaFoldDB" id="T1CCU0"/>
<dbReference type="InterPro" id="IPR046947">
    <property type="entry name" value="LytR-like"/>
</dbReference>
<dbReference type="SMART" id="SM00850">
    <property type="entry name" value="LytTR"/>
    <property type="match status" value="1"/>
</dbReference>
<sequence>WIDAAGDYMCVHAEGDTHILRGTMKELEGILDPRMFQRVHRSTIVNLRFVKSLRAHMNGEYFLTLDGGQELKLSRTYRDKIELFLGNSPVQRGAAP</sequence>
<evidence type="ECO:0000259" key="1">
    <source>
        <dbReference type="PROSITE" id="PS50930"/>
    </source>
</evidence>
<dbReference type="Gene3D" id="2.40.50.1020">
    <property type="entry name" value="LytTr DNA-binding domain"/>
    <property type="match status" value="1"/>
</dbReference>
<organism evidence="2">
    <name type="scientific">mine drainage metagenome</name>
    <dbReference type="NCBI Taxonomy" id="410659"/>
    <lineage>
        <taxon>unclassified sequences</taxon>
        <taxon>metagenomes</taxon>
        <taxon>ecological metagenomes</taxon>
    </lineage>
</organism>
<dbReference type="PANTHER" id="PTHR37299:SF1">
    <property type="entry name" value="STAGE 0 SPORULATION PROTEIN A HOMOLOG"/>
    <property type="match status" value="1"/>
</dbReference>
<dbReference type="Pfam" id="PF04397">
    <property type="entry name" value="LytTR"/>
    <property type="match status" value="1"/>
</dbReference>